<evidence type="ECO:0000313" key="1">
    <source>
        <dbReference type="EMBL" id="EGW14803.1"/>
    </source>
</evidence>
<accession>G3IH73</accession>
<organism evidence="1 2">
    <name type="scientific">Cricetulus griseus</name>
    <name type="common">Chinese hamster</name>
    <name type="synonym">Cricetulus barabensis griseus</name>
    <dbReference type="NCBI Taxonomy" id="10029"/>
    <lineage>
        <taxon>Eukaryota</taxon>
        <taxon>Metazoa</taxon>
        <taxon>Chordata</taxon>
        <taxon>Craniata</taxon>
        <taxon>Vertebrata</taxon>
        <taxon>Euteleostomi</taxon>
        <taxon>Mammalia</taxon>
        <taxon>Eutheria</taxon>
        <taxon>Euarchontoglires</taxon>
        <taxon>Glires</taxon>
        <taxon>Rodentia</taxon>
        <taxon>Myomorpha</taxon>
        <taxon>Muroidea</taxon>
        <taxon>Cricetidae</taxon>
        <taxon>Cricetinae</taxon>
        <taxon>Cricetulus</taxon>
    </lineage>
</organism>
<name>G3IH73_CRIGR</name>
<protein>
    <submittedName>
        <fullName evidence="1">Uncharacterized protein</fullName>
    </submittedName>
</protein>
<dbReference type="AlphaFoldDB" id="G3IH73"/>
<dbReference type="EMBL" id="JH002731">
    <property type="protein sequence ID" value="EGW14803.1"/>
    <property type="molecule type" value="Genomic_DNA"/>
</dbReference>
<sequence length="83" mass="9131">MRNSNDTLQLLSWSTTEDVGSQQQHFVFVTCQKPCSSNGPLSHLVLNIYLGTGCFCCKLGFPAKMTNPKYSVQNSSSLLSMPL</sequence>
<proteinExistence type="predicted"/>
<gene>
    <name evidence="1" type="ORF">I79_023157</name>
</gene>
<dbReference type="Proteomes" id="UP000001075">
    <property type="component" value="Unassembled WGS sequence"/>
</dbReference>
<reference evidence="2" key="1">
    <citation type="journal article" date="2011" name="Nat. Biotechnol.">
        <title>The genomic sequence of the Chinese hamster ovary (CHO)-K1 cell line.</title>
        <authorList>
            <person name="Xu X."/>
            <person name="Nagarajan H."/>
            <person name="Lewis N.E."/>
            <person name="Pan S."/>
            <person name="Cai Z."/>
            <person name="Liu X."/>
            <person name="Chen W."/>
            <person name="Xie M."/>
            <person name="Wang W."/>
            <person name="Hammond S."/>
            <person name="Andersen M.R."/>
            <person name="Neff N."/>
            <person name="Passarelli B."/>
            <person name="Koh W."/>
            <person name="Fan H.C."/>
            <person name="Wang J."/>
            <person name="Gui Y."/>
            <person name="Lee K.H."/>
            <person name="Betenbaugh M.J."/>
            <person name="Quake S.R."/>
            <person name="Famili I."/>
            <person name="Palsson B.O."/>
            <person name="Wang J."/>
        </authorList>
    </citation>
    <scope>NUCLEOTIDE SEQUENCE [LARGE SCALE GENOMIC DNA]</scope>
    <source>
        <strain evidence="2">CHO K1 cell line</strain>
    </source>
</reference>
<dbReference type="InParanoid" id="G3IH73"/>
<evidence type="ECO:0000313" key="2">
    <source>
        <dbReference type="Proteomes" id="UP000001075"/>
    </source>
</evidence>